<proteinExistence type="predicted"/>
<evidence type="ECO:0000256" key="8">
    <source>
        <dbReference type="ARBA" id="ARBA00023118"/>
    </source>
</evidence>
<evidence type="ECO:0000256" key="10">
    <source>
        <dbReference type="ARBA" id="ARBA00044145"/>
    </source>
</evidence>
<keyword evidence="5" id="KW-0067">ATP-binding</keyword>
<keyword evidence="12" id="KW-0175">Coiled coil</keyword>
<sequence>MANLDSNFQEFFGELQITDTKRQKMIASHNNLRKKIKNHFKANHPEYKPSFYIQGSYKMGTTIRTKEDECDLDDGCYFIPKPNVTANTLQGWMKEAVEGITDATPLHKNKCIRVQYTAGYHIDLPVYRKDTNSDEEHPELAVRHKGYALSDPREVVVWFQGKKSGNDVLVHLVSYLKSWADTVRGFMPPGLAMTILASNNQKKHEGRDDIALRDTLKAIKSALNTSFICIVPATPFDNLFENYDADRKQKFLNELDKFIEDADKAIEEKNKLKASKLWRKHLGERFPLAEDEVDETMNRLESLRVIGQQITAGIATTAKSGTIHAFEGVKNIAHSNYGQEEDI</sequence>
<evidence type="ECO:0000256" key="12">
    <source>
        <dbReference type="SAM" id="Coils"/>
    </source>
</evidence>
<gene>
    <name evidence="14" type="ORF">CJ231_02580</name>
</gene>
<evidence type="ECO:0000256" key="5">
    <source>
        <dbReference type="ARBA" id="ARBA00022840"/>
    </source>
</evidence>
<keyword evidence="2" id="KW-0548">Nucleotidyltransferase</keyword>
<keyword evidence="7" id="KW-0546">Nucleotide metabolism</keyword>
<comment type="caution">
    <text evidence="14">The sequence shown here is derived from an EMBL/GenBank/DDBJ whole genome shotgun (WGS) entry which is preliminary data.</text>
</comment>
<dbReference type="AlphaFoldDB" id="A0A2N6QS94"/>
<keyword evidence="4" id="KW-0547">Nucleotide-binding</keyword>
<evidence type="ECO:0000313" key="14">
    <source>
        <dbReference type="EMBL" id="PMC24838.1"/>
    </source>
</evidence>
<feature type="domain" description="Cyclic GMP-AMP synthase DncV-like nucleotidyltransferase" evidence="13">
    <location>
        <begin position="49"/>
        <end position="127"/>
    </location>
</feature>
<name>A0A2N6QS94_9BACT</name>
<evidence type="ECO:0000256" key="11">
    <source>
        <dbReference type="ARBA" id="ARBA00048304"/>
    </source>
</evidence>
<dbReference type="GO" id="GO:0051607">
    <property type="term" value="P:defense response to virus"/>
    <property type="evidence" value="ECO:0007669"/>
    <property type="project" value="UniProtKB-KW"/>
</dbReference>
<organism evidence="14 15">
    <name type="scientific">Hoylesella buccalis</name>
    <dbReference type="NCBI Taxonomy" id="28127"/>
    <lineage>
        <taxon>Bacteria</taxon>
        <taxon>Pseudomonadati</taxon>
        <taxon>Bacteroidota</taxon>
        <taxon>Bacteroidia</taxon>
        <taxon>Bacteroidales</taxon>
        <taxon>Prevotellaceae</taxon>
        <taxon>Hoylesella</taxon>
    </lineage>
</organism>
<reference evidence="14 15" key="1">
    <citation type="submission" date="2017-09" db="EMBL/GenBank/DDBJ databases">
        <title>Bacterial strain isolated from the female urinary microbiota.</title>
        <authorList>
            <person name="Thomas-White K."/>
            <person name="Kumar N."/>
            <person name="Forster S."/>
            <person name="Putonti C."/>
            <person name="Lawley T."/>
            <person name="Wolfe A.J."/>
        </authorList>
    </citation>
    <scope>NUCLEOTIDE SEQUENCE [LARGE SCALE GENOMIC DNA]</scope>
    <source>
        <strain evidence="14 15">UMB0536</strain>
    </source>
</reference>
<keyword evidence="1" id="KW-0808">Transferase</keyword>
<evidence type="ECO:0000313" key="15">
    <source>
        <dbReference type="Proteomes" id="UP000235564"/>
    </source>
</evidence>
<dbReference type="InterPro" id="IPR047805">
    <property type="entry name" value="GAMP_synthase"/>
</dbReference>
<evidence type="ECO:0000256" key="3">
    <source>
        <dbReference type="ARBA" id="ARBA00022723"/>
    </source>
</evidence>
<dbReference type="GO" id="GO:0140701">
    <property type="term" value="F:3',3'-cyclic GMP-AMP synthase activity"/>
    <property type="evidence" value="ECO:0007669"/>
    <property type="project" value="InterPro"/>
</dbReference>
<evidence type="ECO:0000256" key="9">
    <source>
        <dbReference type="ARBA" id="ARBA00023134"/>
    </source>
</evidence>
<dbReference type="GO" id="GO:0046872">
    <property type="term" value="F:metal ion binding"/>
    <property type="evidence" value="ECO:0007669"/>
    <property type="project" value="UniProtKB-KW"/>
</dbReference>
<dbReference type="GO" id="GO:0005525">
    <property type="term" value="F:GTP binding"/>
    <property type="evidence" value="ECO:0007669"/>
    <property type="project" value="UniProtKB-KW"/>
</dbReference>
<keyword evidence="8" id="KW-0051">Antiviral defense</keyword>
<feature type="coiled-coil region" evidence="12">
    <location>
        <begin position="248"/>
        <end position="275"/>
    </location>
</feature>
<evidence type="ECO:0000256" key="1">
    <source>
        <dbReference type="ARBA" id="ARBA00022679"/>
    </source>
</evidence>
<protein>
    <recommendedName>
        <fullName evidence="10">Cyclic GMP-AMP synthase</fullName>
    </recommendedName>
</protein>
<evidence type="ECO:0000256" key="6">
    <source>
        <dbReference type="ARBA" id="ARBA00022842"/>
    </source>
</evidence>
<dbReference type="Proteomes" id="UP000235564">
    <property type="component" value="Unassembled WGS sequence"/>
</dbReference>
<evidence type="ECO:0000256" key="2">
    <source>
        <dbReference type="ARBA" id="ARBA00022695"/>
    </source>
</evidence>
<keyword evidence="9" id="KW-0342">GTP-binding</keyword>
<dbReference type="EMBL" id="PNGJ01000002">
    <property type="protein sequence ID" value="PMC24838.1"/>
    <property type="molecule type" value="Genomic_DNA"/>
</dbReference>
<comment type="catalytic activity">
    <reaction evidence="11">
        <text>GTP + ATP = 3',3'-cGAMP + 2 diphosphate</text>
        <dbReference type="Rhea" id="RHEA:35647"/>
        <dbReference type="ChEBI" id="CHEBI:30616"/>
        <dbReference type="ChEBI" id="CHEBI:33019"/>
        <dbReference type="ChEBI" id="CHEBI:37565"/>
        <dbReference type="ChEBI" id="CHEBI:71501"/>
    </reaction>
    <physiologicalReaction direction="left-to-right" evidence="11">
        <dbReference type="Rhea" id="RHEA:35648"/>
    </physiologicalReaction>
</comment>
<dbReference type="GO" id="GO:0009117">
    <property type="term" value="P:nucleotide metabolic process"/>
    <property type="evidence" value="ECO:0007669"/>
    <property type="project" value="UniProtKB-KW"/>
</dbReference>
<dbReference type="Pfam" id="PF21654">
    <property type="entry name" value="DncV-like_NTFase"/>
    <property type="match status" value="1"/>
</dbReference>
<evidence type="ECO:0000259" key="13">
    <source>
        <dbReference type="Pfam" id="PF21654"/>
    </source>
</evidence>
<keyword evidence="3" id="KW-0479">Metal-binding</keyword>
<dbReference type="InterPro" id="IPR048445">
    <property type="entry name" value="DncV-like_NTFase"/>
</dbReference>
<evidence type="ECO:0000256" key="4">
    <source>
        <dbReference type="ARBA" id="ARBA00022741"/>
    </source>
</evidence>
<keyword evidence="6" id="KW-0460">Magnesium</keyword>
<evidence type="ECO:0000256" key="7">
    <source>
        <dbReference type="ARBA" id="ARBA00023080"/>
    </source>
</evidence>
<dbReference type="RefSeq" id="WP_102696633.1">
    <property type="nucleotide sequence ID" value="NZ_PNGJ01000002.1"/>
</dbReference>
<dbReference type="OrthoDB" id="661552at2"/>
<dbReference type="NCBIfam" id="NF041078">
    <property type="entry name" value="cGAS"/>
    <property type="match status" value="1"/>
</dbReference>
<accession>A0A2N6QS94</accession>
<dbReference type="GO" id="GO:0005524">
    <property type="term" value="F:ATP binding"/>
    <property type="evidence" value="ECO:0007669"/>
    <property type="project" value="UniProtKB-KW"/>
</dbReference>